<dbReference type="AlphaFoldDB" id="A0A3S4BGE7"/>
<evidence type="ECO:0000313" key="3">
    <source>
        <dbReference type="Proteomes" id="UP000288547"/>
    </source>
</evidence>
<organism evidence="2 3">
    <name type="scientific">Labedella phragmitis</name>
    <dbReference type="NCBI Taxonomy" id="2498849"/>
    <lineage>
        <taxon>Bacteria</taxon>
        <taxon>Bacillati</taxon>
        <taxon>Actinomycetota</taxon>
        <taxon>Actinomycetes</taxon>
        <taxon>Micrococcales</taxon>
        <taxon>Microbacteriaceae</taxon>
        <taxon>Labedella</taxon>
    </lineage>
</organism>
<proteinExistence type="predicted"/>
<evidence type="ECO:0000256" key="1">
    <source>
        <dbReference type="SAM" id="MobiDB-lite"/>
    </source>
</evidence>
<keyword evidence="3" id="KW-1185">Reference proteome</keyword>
<gene>
    <name evidence="2" type="ORF">ELQ90_12175</name>
</gene>
<dbReference type="Proteomes" id="UP000288547">
    <property type="component" value="Unassembled WGS sequence"/>
</dbReference>
<sequence length="82" mass="8749">MPSSPEAPREGEGEGGDEGESTPRQLIRRVAGSRRARLEPAPGTDPSPDAPRRGDAPSSADSTPGPRGENDDRLRQDVPPHW</sequence>
<dbReference type="EMBL" id="RZNB01000005">
    <property type="protein sequence ID" value="RWZ49522.1"/>
    <property type="molecule type" value="Genomic_DNA"/>
</dbReference>
<reference evidence="2 3" key="1">
    <citation type="submission" date="2018-12" db="EMBL/GenBank/DDBJ databases">
        <authorList>
            <person name="Li F."/>
        </authorList>
    </citation>
    <scope>NUCLEOTIDE SEQUENCE [LARGE SCALE GENOMIC DNA]</scope>
    <source>
        <strain evidence="2 3">11W25H-1</strain>
    </source>
</reference>
<name>A0A3S4BGE7_9MICO</name>
<protein>
    <submittedName>
        <fullName evidence="2">Uncharacterized protein</fullName>
    </submittedName>
</protein>
<feature type="region of interest" description="Disordered" evidence="1">
    <location>
        <begin position="1"/>
        <end position="82"/>
    </location>
</feature>
<evidence type="ECO:0000313" key="2">
    <source>
        <dbReference type="EMBL" id="RWZ49522.1"/>
    </source>
</evidence>
<accession>A0A3S4BGE7</accession>
<feature type="compositionally biased region" description="Basic and acidic residues" evidence="1">
    <location>
        <begin position="68"/>
        <end position="82"/>
    </location>
</feature>
<dbReference type="RefSeq" id="WP_128495569.1">
    <property type="nucleotide sequence ID" value="NZ_RZNB01000005.1"/>
</dbReference>
<comment type="caution">
    <text evidence="2">The sequence shown here is derived from an EMBL/GenBank/DDBJ whole genome shotgun (WGS) entry which is preliminary data.</text>
</comment>
<dbReference type="OrthoDB" id="4991543at2"/>